<evidence type="ECO:0000313" key="2">
    <source>
        <dbReference type="Proteomes" id="UP000308600"/>
    </source>
</evidence>
<organism evidence="1 2">
    <name type="scientific">Pluteus cervinus</name>
    <dbReference type="NCBI Taxonomy" id="181527"/>
    <lineage>
        <taxon>Eukaryota</taxon>
        <taxon>Fungi</taxon>
        <taxon>Dikarya</taxon>
        <taxon>Basidiomycota</taxon>
        <taxon>Agaricomycotina</taxon>
        <taxon>Agaricomycetes</taxon>
        <taxon>Agaricomycetidae</taxon>
        <taxon>Agaricales</taxon>
        <taxon>Pluteineae</taxon>
        <taxon>Pluteaceae</taxon>
        <taxon>Pluteus</taxon>
    </lineage>
</organism>
<accession>A0ACD2ZZ43</accession>
<keyword evidence="2" id="KW-1185">Reference proteome</keyword>
<dbReference type="EMBL" id="ML209171">
    <property type="protein sequence ID" value="TFK58848.1"/>
    <property type="molecule type" value="Genomic_DNA"/>
</dbReference>
<dbReference type="Proteomes" id="UP000308600">
    <property type="component" value="Unassembled WGS sequence"/>
</dbReference>
<gene>
    <name evidence="1" type="ORF">BDN72DRAFT_906362</name>
</gene>
<evidence type="ECO:0000313" key="1">
    <source>
        <dbReference type="EMBL" id="TFK58848.1"/>
    </source>
</evidence>
<protein>
    <submittedName>
        <fullName evidence="1">Uncharacterized protein</fullName>
    </submittedName>
</protein>
<sequence length="108" mass="11155">MSSAAPQATAHFLSKPPSCTPSTTRTTTYDIPGALALQAPDFFVQSHSIKAQAASPSFAGGPSPPFTTSTPPTPTLTVSDNESPRRPNAGGFCPLVVERVVVVGGRRC</sequence>
<proteinExistence type="predicted"/>
<reference evidence="1 2" key="1">
    <citation type="journal article" date="2019" name="Nat. Ecol. Evol.">
        <title>Megaphylogeny resolves global patterns of mushroom evolution.</title>
        <authorList>
            <person name="Varga T."/>
            <person name="Krizsan K."/>
            <person name="Foldi C."/>
            <person name="Dima B."/>
            <person name="Sanchez-Garcia M."/>
            <person name="Sanchez-Ramirez S."/>
            <person name="Szollosi G.J."/>
            <person name="Szarkandi J.G."/>
            <person name="Papp V."/>
            <person name="Albert L."/>
            <person name="Andreopoulos W."/>
            <person name="Angelini C."/>
            <person name="Antonin V."/>
            <person name="Barry K.W."/>
            <person name="Bougher N.L."/>
            <person name="Buchanan P."/>
            <person name="Buyck B."/>
            <person name="Bense V."/>
            <person name="Catcheside P."/>
            <person name="Chovatia M."/>
            <person name="Cooper J."/>
            <person name="Damon W."/>
            <person name="Desjardin D."/>
            <person name="Finy P."/>
            <person name="Geml J."/>
            <person name="Haridas S."/>
            <person name="Hughes K."/>
            <person name="Justo A."/>
            <person name="Karasinski D."/>
            <person name="Kautmanova I."/>
            <person name="Kiss B."/>
            <person name="Kocsube S."/>
            <person name="Kotiranta H."/>
            <person name="LaButti K.M."/>
            <person name="Lechner B.E."/>
            <person name="Liimatainen K."/>
            <person name="Lipzen A."/>
            <person name="Lukacs Z."/>
            <person name="Mihaltcheva S."/>
            <person name="Morgado L.N."/>
            <person name="Niskanen T."/>
            <person name="Noordeloos M.E."/>
            <person name="Ohm R.A."/>
            <person name="Ortiz-Santana B."/>
            <person name="Ovrebo C."/>
            <person name="Racz N."/>
            <person name="Riley R."/>
            <person name="Savchenko A."/>
            <person name="Shiryaev A."/>
            <person name="Soop K."/>
            <person name="Spirin V."/>
            <person name="Szebenyi C."/>
            <person name="Tomsovsky M."/>
            <person name="Tulloss R.E."/>
            <person name="Uehling J."/>
            <person name="Grigoriev I.V."/>
            <person name="Vagvolgyi C."/>
            <person name="Papp T."/>
            <person name="Martin F.M."/>
            <person name="Miettinen O."/>
            <person name="Hibbett D.S."/>
            <person name="Nagy L.G."/>
        </authorList>
    </citation>
    <scope>NUCLEOTIDE SEQUENCE [LARGE SCALE GENOMIC DNA]</scope>
    <source>
        <strain evidence="1 2">NL-1719</strain>
    </source>
</reference>
<name>A0ACD2ZZ43_9AGAR</name>